<reference evidence="2 3" key="1">
    <citation type="submission" date="2023-02" db="EMBL/GenBank/DDBJ databases">
        <title>LHISI_Scaffold_Assembly.</title>
        <authorList>
            <person name="Stuart O.P."/>
            <person name="Cleave R."/>
            <person name="Magrath M.J.L."/>
            <person name="Mikheyev A.S."/>
        </authorList>
    </citation>
    <scope>NUCLEOTIDE SEQUENCE [LARGE SCALE GENOMIC DNA]</scope>
    <source>
        <strain evidence="2">Daus_M_001</strain>
        <tissue evidence="2">Leg muscle</tissue>
    </source>
</reference>
<comment type="caution">
    <text evidence="2">The sequence shown here is derived from an EMBL/GenBank/DDBJ whole genome shotgun (WGS) entry which is preliminary data.</text>
</comment>
<feature type="region of interest" description="Disordered" evidence="1">
    <location>
        <begin position="321"/>
        <end position="348"/>
    </location>
</feature>
<proteinExistence type="predicted"/>
<accession>A0ABQ9GXF2</accession>
<dbReference type="Proteomes" id="UP001159363">
    <property type="component" value="Chromosome 7"/>
</dbReference>
<sequence>MEDRQATGRSRGLWEGLKSLRQTVSYAEREGERQGHTPMEVLQCRANTVDEAVRSGQDGCHPLLRSHCVVQHPLVAASPIGRSRRRLSNNVQPFRAADGFRDRWRVVNCCKVTYEGREDSHRFVAGSGPAAPILADQQARPADVSRGARRSEGEKCTAVSKHQLILQQFTTTPPFAIHAVVALLRSYVFCDADRAPGHALERVRVRLTDQATLISVPRSFPKSLHANVGSVSFYRPWPTPSPFLTLCATCPASNVRAVDETPERYSQQSVATYRVECQPIRVLTLATGVQNVARATGIGIDARYMGDPRLNLLASGIIRHDSHERKSGSGPYGSRPQVRKVGGERSNH</sequence>
<organism evidence="2 3">
    <name type="scientific">Dryococelus australis</name>
    <dbReference type="NCBI Taxonomy" id="614101"/>
    <lineage>
        <taxon>Eukaryota</taxon>
        <taxon>Metazoa</taxon>
        <taxon>Ecdysozoa</taxon>
        <taxon>Arthropoda</taxon>
        <taxon>Hexapoda</taxon>
        <taxon>Insecta</taxon>
        <taxon>Pterygota</taxon>
        <taxon>Neoptera</taxon>
        <taxon>Polyneoptera</taxon>
        <taxon>Phasmatodea</taxon>
        <taxon>Verophasmatodea</taxon>
        <taxon>Anareolatae</taxon>
        <taxon>Phasmatidae</taxon>
        <taxon>Eurycanthinae</taxon>
        <taxon>Dryococelus</taxon>
    </lineage>
</organism>
<protein>
    <submittedName>
        <fullName evidence="2">Uncharacterized protein</fullName>
    </submittedName>
</protein>
<gene>
    <name evidence="2" type="ORF">PR048_021167</name>
</gene>
<evidence type="ECO:0000313" key="3">
    <source>
        <dbReference type="Proteomes" id="UP001159363"/>
    </source>
</evidence>
<dbReference type="EMBL" id="JARBHB010000008">
    <property type="protein sequence ID" value="KAJ8876720.1"/>
    <property type="molecule type" value="Genomic_DNA"/>
</dbReference>
<evidence type="ECO:0000256" key="1">
    <source>
        <dbReference type="SAM" id="MobiDB-lite"/>
    </source>
</evidence>
<evidence type="ECO:0000313" key="2">
    <source>
        <dbReference type="EMBL" id="KAJ8876720.1"/>
    </source>
</evidence>
<name>A0ABQ9GXF2_9NEOP</name>
<keyword evidence="3" id="KW-1185">Reference proteome</keyword>